<dbReference type="Proteomes" id="UP001219934">
    <property type="component" value="Unassembled WGS sequence"/>
</dbReference>
<feature type="non-terminal residue" evidence="2">
    <location>
        <position position="50"/>
    </location>
</feature>
<dbReference type="AlphaFoldDB" id="A0AAD6BPB9"/>
<reference evidence="2" key="1">
    <citation type="submission" date="2022-11" db="EMBL/GenBank/DDBJ databases">
        <title>Chromosome-level genome of Pogonophryne albipinna.</title>
        <authorList>
            <person name="Jo E."/>
        </authorList>
    </citation>
    <scope>NUCLEOTIDE SEQUENCE</scope>
    <source>
        <strain evidence="2">SGF0006</strain>
        <tissue evidence="2">Muscle</tissue>
    </source>
</reference>
<keyword evidence="3" id="KW-1185">Reference proteome</keyword>
<sequence>TVKFPLQTNGTMQTLPRFSTTSASPQRKVPCSLGNCVRVKHLASPKVPLP</sequence>
<feature type="region of interest" description="Disordered" evidence="1">
    <location>
        <begin position="1"/>
        <end position="26"/>
    </location>
</feature>
<proteinExistence type="predicted"/>
<gene>
    <name evidence="2" type="ORF">JOQ06_019814</name>
</gene>
<dbReference type="EMBL" id="JAPTMU010000001">
    <property type="protein sequence ID" value="KAJ4948278.1"/>
    <property type="molecule type" value="Genomic_DNA"/>
</dbReference>
<evidence type="ECO:0000313" key="3">
    <source>
        <dbReference type="Proteomes" id="UP001219934"/>
    </source>
</evidence>
<protein>
    <submittedName>
        <fullName evidence="2">Uncharacterized protein</fullName>
    </submittedName>
</protein>
<name>A0AAD6BPB9_9TELE</name>
<feature type="non-terminal residue" evidence="2">
    <location>
        <position position="1"/>
    </location>
</feature>
<comment type="caution">
    <text evidence="2">The sequence shown here is derived from an EMBL/GenBank/DDBJ whole genome shotgun (WGS) entry which is preliminary data.</text>
</comment>
<accession>A0AAD6BPB9</accession>
<evidence type="ECO:0000313" key="2">
    <source>
        <dbReference type="EMBL" id="KAJ4948278.1"/>
    </source>
</evidence>
<organism evidence="2 3">
    <name type="scientific">Pogonophryne albipinna</name>
    <dbReference type="NCBI Taxonomy" id="1090488"/>
    <lineage>
        <taxon>Eukaryota</taxon>
        <taxon>Metazoa</taxon>
        <taxon>Chordata</taxon>
        <taxon>Craniata</taxon>
        <taxon>Vertebrata</taxon>
        <taxon>Euteleostomi</taxon>
        <taxon>Actinopterygii</taxon>
        <taxon>Neopterygii</taxon>
        <taxon>Teleostei</taxon>
        <taxon>Neoteleostei</taxon>
        <taxon>Acanthomorphata</taxon>
        <taxon>Eupercaria</taxon>
        <taxon>Perciformes</taxon>
        <taxon>Notothenioidei</taxon>
        <taxon>Pogonophryne</taxon>
    </lineage>
</organism>
<feature type="compositionally biased region" description="Polar residues" evidence="1">
    <location>
        <begin position="1"/>
        <end position="25"/>
    </location>
</feature>
<evidence type="ECO:0000256" key="1">
    <source>
        <dbReference type="SAM" id="MobiDB-lite"/>
    </source>
</evidence>